<feature type="active site" description="Proton donor/acceptor" evidence="9">
    <location>
        <position position="206"/>
    </location>
</feature>
<gene>
    <name evidence="9" type="primary">ddpX</name>
    <name evidence="11" type="ORF">J3U76_07875</name>
</gene>
<proteinExistence type="inferred from homology"/>
<keyword evidence="6 9" id="KW-0224">Dipeptidase</keyword>
<evidence type="ECO:0000256" key="7">
    <source>
        <dbReference type="ARBA" id="ARBA00023049"/>
    </source>
</evidence>
<keyword evidence="8 10" id="KW-0961">Cell wall biogenesis/degradation</keyword>
<evidence type="ECO:0000256" key="2">
    <source>
        <dbReference type="ARBA" id="ARBA00022670"/>
    </source>
</evidence>
<feature type="binding site" evidence="9">
    <location>
        <position position="209"/>
    </location>
    <ligand>
        <name>Zn(2+)</name>
        <dbReference type="ChEBI" id="CHEBI:29105"/>
        <note>catalytic</note>
    </ligand>
</feature>
<dbReference type="InterPro" id="IPR000755">
    <property type="entry name" value="A_A_dipeptidase"/>
</dbReference>
<comment type="cofactor">
    <cofactor evidence="9">
        <name>Zn(2+)</name>
        <dbReference type="ChEBI" id="CHEBI:29105"/>
    </cofactor>
    <text evidence="9">Binds 1 zinc ion per subunit.</text>
</comment>
<evidence type="ECO:0000313" key="12">
    <source>
        <dbReference type="Proteomes" id="UP000664882"/>
    </source>
</evidence>
<evidence type="ECO:0000256" key="8">
    <source>
        <dbReference type="ARBA" id="ARBA00023316"/>
    </source>
</evidence>
<name>A0ABS3NGT6_9GAMM</name>
<comment type="caution">
    <text evidence="11">The sequence shown here is derived from an EMBL/GenBank/DDBJ whole genome shotgun (WGS) entry which is preliminary data.</text>
</comment>
<dbReference type="PIRSF" id="PIRSF026671">
    <property type="entry name" value="AA_dipeptidase"/>
    <property type="match status" value="1"/>
</dbReference>
<comment type="catalytic activity">
    <reaction evidence="1 9 10">
        <text>D-alanyl-D-alanine + H2O = 2 D-alanine</text>
        <dbReference type="Rhea" id="RHEA:20661"/>
        <dbReference type="ChEBI" id="CHEBI:15377"/>
        <dbReference type="ChEBI" id="CHEBI:57416"/>
        <dbReference type="ChEBI" id="CHEBI:57822"/>
        <dbReference type="EC" id="3.4.13.22"/>
    </reaction>
</comment>
<feature type="binding site" evidence="9">
    <location>
        <position position="142"/>
    </location>
    <ligand>
        <name>Zn(2+)</name>
        <dbReference type="ChEBI" id="CHEBI:29105"/>
        <note>catalytic</note>
    </ligand>
</feature>
<dbReference type="EC" id="3.4.13.22" evidence="9 10"/>
<keyword evidence="12" id="KW-1185">Reference proteome</keyword>
<keyword evidence="7 9" id="KW-0482">Metalloprotease</keyword>
<keyword evidence="4 9" id="KW-0378">Hydrolase</keyword>
<comment type="function">
    <text evidence="9 10">Catalyzes hydrolysis of the D-alanyl-D-alanine dipeptide.</text>
</comment>
<dbReference type="SUPFAM" id="SSF55166">
    <property type="entry name" value="Hedgehog/DD-peptidase"/>
    <property type="match status" value="1"/>
</dbReference>
<keyword evidence="2 9" id="KW-0645">Protease</keyword>
<evidence type="ECO:0000256" key="4">
    <source>
        <dbReference type="ARBA" id="ARBA00022801"/>
    </source>
</evidence>
<feature type="binding site" evidence="9">
    <location>
        <position position="135"/>
    </location>
    <ligand>
        <name>Zn(2+)</name>
        <dbReference type="ChEBI" id="CHEBI:29105"/>
        <note>catalytic</note>
    </ligand>
</feature>
<dbReference type="PANTHER" id="PTHR43126">
    <property type="entry name" value="D-ALANYL-D-ALANINE DIPEPTIDASE"/>
    <property type="match status" value="1"/>
</dbReference>
<feature type="site" description="Transition state stabilizer" evidence="9">
    <location>
        <position position="86"/>
    </location>
</feature>
<evidence type="ECO:0000313" key="11">
    <source>
        <dbReference type="EMBL" id="MBO1519542.1"/>
    </source>
</evidence>
<evidence type="ECO:0000256" key="3">
    <source>
        <dbReference type="ARBA" id="ARBA00022723"/>
    </source>
</evidence>
<dbReference type="HAMAP" id="MF_01924">
    <property type="entry name" value="A_A_dipeptidase"/>
    <property type="match status" value="1"/>
</dbReference>
<evidence type="ECO:0000256" key="5">
    <source>
        <dbReference type="ARBA" id="ARBA00022833"/>
    </source>
</evidence>
<comment type="similarity">
    <text evidence="9 10">Belongs to the peptidase M15D family.</text>
</comment>
<dbReference type="InterPro" id="IPR009045">
    <property type="entry name" value="Zn_M74/Hedgehog-like"/>
</dbReference>
<dbReference type="Gene3D" id="3.30.1380.10">
    <property type="match status" value="1"/>
</dbReference>
<sequence length="250" mass="28458">MKTRIPLMADPVWPEVIKIAIEDNQEPLVPVSLAPLPLQVYPAYYKMGIPYAVPECHTRTGIYRRLLKAAEQLPAGMTLLVLDSWRPYGVQQYLYDTLYNALETRLPKKSAAELEQLTREFVSLPSTRVDAPSPHLTGGSVDVTLLDQQGLMLDMGTQFDEASVWSHTHAFEEIITPNAREAEVIKNRRLLYGIMISAGFTNLPSEWWHFDFGNQLWAWYSGAERAIYGAAQLDSLEGRWRREVEKYSAN</sequence>
<evidence type="ECO:0000256" key="1">
    <source>
        <dbReference type="ARBA" id="ARBA00001362"/>
    </source>
</evidence>
<dbReference type="Pfam" id="PF01427">
    <property type="entry name" value="Peptidase_M15"/>
    <property type="match status" value="1"/>
</dbReference>
<dbReference type="RefSeq" id="WP_208005415.1">
    <property type="nucleotide sequence ID" value="NZ_JAGDFX010000007.1"/>
</dbReference>
<evidence type="ECO:0000256" key="9">
    <source>
        <dbReference type="HAMAP-Rule" id="MF_01924"/>
    </source>
</evidence>
<reference evidence="11 12" key="1">
    <citation type="submission" date="2021-03" db="EMBL/GenBank/DDBJ databases">
        <title>Oceanisphaera sp. nov., isolated from the intestine.</title>
        <authorList>
            <person name="Zhao L.-H."/>
            <person name="Shi L.-F."/>
        </authorList>
    </citation>
    <scope>NUCLEOTIDE SEQUENCE [LARGE SCALE GENOMIC DNA]</scope>
    <source>
        <strain evidence="11 12">DM8</strain>
    </source>
</reference>
<evidence type="ECO:0000256" key="10">
    <source>
        <dbReference type="PIRNR" id="PIRNR026671"/>
    </source>
</evidence>
<evidence type="ECO:0000256" key="6">
    <source>
        <dbReference type="ARBA" id="ARBA00022997"/>
    </source>
</evidence>
<accession>A0ABS3NGT6</accession>
<dbReference type="Proteomes" id="UP000664882">
    <property type="component" value="Unassembled WGS sequence"/>
</dbReference>
<keyword evidence="3 9" id="KW-0479">Metal-binding</keyword>
<dbReference type="PANTHER" id="PTHR43126:SF2">
    <property type="entry name" value="D-ALANYL-D-ALANINE DIPEPTIDASE"/>
    <property type="match status" value="1"/>
</dbReference>
<protein>
    <recommendedName>
        <fullName evidence="9 10">D-alanyl-D-alanine dipeptidase</fullName>
        <shortName evidence="9 10">D-Ala-D-Ala dipeptidase</shortName>
        <ecNumber evidence="9 10">3.4.13.22</ecNumber>
    </recommendedName>
</protein>
<dbReference type="EMBL" id="JAGDFX010000007">
    <property type="protein sequence ID" value="MBO1519542.1"/>
    <property type="molecule type" value="Genomic_DNA"/>
</dbReference>
<keyword evidence="5 9" id="KW-0862">Zinc</keyword>
<organism evidence="11 12">
    <name type="scientific">Oceanisphaera pacifica</name>
    <dbReference type="NCBI Taxonomy" id="2818389"/>
    <lineage>
        <taxon>Bacteria</taxon>
        <taxon>Pseudomonadati</taxon>
        <taxon>Pseudomonadota</taxon>
        <taxon>Gammaproteobacteria</taxon>
        <taxon>Aeromonadales</taxon>
        <taxon>Aeromonadaceae</taxon>
        <taxon>Oceanisphaera</taxon>
    </lineage>
</organism>
<dbReference type="CDD" id="cd14843">
    <property type="entry name" value="D-Ala-D-Ala_dipeptidase_like"/>
    <property type="match status" value="1"/>
</dbReference>